<dbReference type="EMBL" id="JACYTQ010000001">
    <property type="protein sequence ID" value="MBD8487781.1"/>
    <property type="molecule type" value="Genomic_DNA"/>
</dbReference>
<protein>
    <submittedName>
        <fullName evidence="3">Heparinase II/III family protein</fullName>
    </submittedName>
</protein>
<sequence length="651" mass="75038">MIKRIFVIQKLTQTYLIAALLMMPFLVVAQEKRDLLQKDLKQADIDAWVGVPEKIFPDKASLKNSFEVLPEDVLCKIQVDARKAMEYEWPSIPVSAYLDFVRNGDRTRMQSFQNSRISALKSLVLAELSEQEGNYLDPIADGVWAICEQSTWVLSAHLNAQKDRSGVPDVSEPVIDLGAGEVANLLAWIHFYFRSELENISPLLVQRIETELDERIISPYLARNDFWWMGFDGSFVNNWNPWCNYNVLLTTFLVVDDQRVKQEVYKKSIRSVDQFINYYKSDGACEEGPAYWDHAAGKMLEYLELIQKISNNEIYLGDHQLIQKMGNYIRKTHIQDEYFVNFADASASLKAHPGIIYRYGKYISDDYLKGFAADIALKGSFSVSPFSGSMDRMLHNLCQYEELLAQTPYAGQESSFLYPETEIIGGRSTGGFFFAAKGGHNNESHNHNDVGSFILYFDGRPVLIDIGVEIYSAKTFSGNRYEIWTMQSDFHNLPKINGFSQKAGKIYKGDNVDFDISGRKLKFNLDISKAYPTEAKCEFWNRSYEFDRKSAKLEIREQFELKEFEARSELHFMCFEKPVLVTGGVVKIGEKDGKSVLLKYPSNDLSFEVEEWEMEDSRLQKAWTKKEVFRLVLKQEEEKIRDEWQILVVIE</sequence>
<dbReference type="InterPro" id="IPR012480">
    <property type="entry name" value="Hepar_II_III_C"/>
</dbReference>
<evidence type="ECO:0000256" key="1">
    <source>
        <dbReference type="ARBA" id="ARBA00004196"/>
    </source>
</evidence>
<reference evidence="3 4" key="1">
    <citation type="submission" date="2020-09" db="EMBL/GenBank/DDBJ databases">
        <title>Echinicola sp. CAU 1574 isolated from sand of Sido Beach.</title>
        <authorList>
            <person name="Kim W."/>
        </authorList>
    </citation>
    <scope>NUCLEOTIDE SEQUENCE [LARGE SCALE GENOMIC DNA]</scope>
    <source>
        <strain evidence="3 4">CAU 1574</strain>
    </source>
</reference>
<dbReference type="Proteomes" id="UP000647133">
    <property type="component" value="Unassembled WGS sequence"/>
</dbReference>
<keyword evidence="4" id="KW-1185">Reference proteome</keyword>
<name>A0ABR9AGA5_9BACT</name>
<gene>
    <name evidence="3" type="ORF">IFO69_03365</name>
</gene>
<dbReference type="Pfam" id="PF07940">
    <property type="entry name" value="Hepar_II_III_C"/>
    <property type="match status" value="1"/>
</dbReference>
<dbReference type="SUPFAM" id="SSF48230">
    <property type="entry name" value="Chondroitin AC/alginate lyase"/>
    <property type="match status" value="1"/>
</dbReference>
<feature type="domain" description="Heparinase II/III-like C-terminal" evidence="2">
    <location>
        <begin position="435"/>
        <end position="611"/>
    </location>
</feature>
<evidence type="ECO:0000313" key="4">
    <source>
        <dbReference type="Proteomes" id="UP000647133"/>
    </source>
</evidence>
<proteinExistence type="predicted"/>
<dbReference type="Gene3D" id="1.50.10.100">
    <property type="entry name" value="Chondroitin AC/alginate lyase"/>
    <property type="match status" value="1"/>
</dbReference>
<evidence type="ECO:0000313" key="3">
    <source>
        <dbReference type="EMBL" id="MBD8487781.1"/>
    </source>
</evidence>
<dbReference type="RefSeq" id="WP_192008266.1">
    <property type="nucleotide sequence ID" value="NZ_JACYTQ010000001.1"/>
</dbReference>
<dbReference type="InterPro" id="IPR008929">
    <property type="entry name" value="Chondroitin_lyas"/>
</dbReference>
<dbReference type="Gene3D" id="2.70.98.70">
    <property type="match status" value="1"/>
</dbReference>
<comment type="caution">
    <text evidence="3">The sequence shown here is derived from an EMBL/GenBank/DDBJ whole genome shotgun (WGS) entry which is preliminary data.</text>
</comment>
<accession>A0ABR9AGA5</accession>
<evidence type="ECO:0000259" key="2">
    <source>
        <dbReference type="Pfam" id="PF07940"/>
    </source>
</evidence>
<organism evidence="3 4">
    <name type="scientific">Echinicola arenosa</name>
    <dbReference type="NCBI Taxonomy" id="2774144"/>
    <lineage>
        <taxon>Bacteria</taxon>
        <taxon>Pseudomonadati</taxon>
        <taxon>Bacteroidota</taxon>
        <taxon>Cytophagia</taxon>
        <taxon>Cytophagales</taxon>
        <taxon>Cyclobacteriaceae</taxon>
        <taxon>Echinicola</taxon>
    </lineage>
</organism>
<comment type="subcellular location">
    <subcellularLocation>
        <location evidence="1">Cell envelope</location>
    </subcellularLocation>
</comment>